<evidence type="ECO:0000313" key="2">
    <source>
        <dbReference type="Proteomes" id="UP000070700"/>
    </source>
</evidence>
<dbReference type="RefSeq" id="XP_018070957.1">
    <property type="nucleotide sequence ID" value="XM_018215104.1"/>
</dbReference>
<dbReference type="InParanoid" id="A0A194XA05"/>
<reference evidence="1 2" key="1">
    <citation type="submission" date="2015-10" db="EMBL/GenBank/DDBJ databases">
        <title>Full genome of DAOMC 229536 Phialocephala scopiformis, a fungal endophyte of spruce producing the potent anti-insectan compound rugulosin.</title>
        <authorList>
            <consortium name="DOE Joint Genome Institute"/>
            <person name="Walker A.K."/>
            <person name="Frasz S.L."/>
            <person name="Seifert K.A."/>
            <person name="Miller J.D."/>
            <person name="Mondo S.J."/>
            <person name="Labutti K."/>
            <person name="Lipzen A."/>
            <person name="Dockter R."/>
            <person name="Kennedy M."/>
            <person name="Grigoriev I.V."/>
            <person name="Spatafora J.W."/>
        </authorList>
    </citation>
    <scope>NUCLEOTIDE SEQUENCE [LARGE SCALE GENOMIC DNA]</scope>
    <source>
        <strain evidence="1 2">CBS 120377</strain>
    </source>
</reference>
<proteinExistence type="predicted"/>
<dbReference type="AlphaFoldDB" id="A0A194XA05"/>
<evidence type="ECO:0000313" key="1">
    <source>
        <dbReference type="EMBL" id="KUJ16602.1"/>
    </source>
</evidence>
<dbReference type="OrthoDB" id="5331170at2759"/>
<dbReference type="EMBL" id="KQ947416">
    <property type="protein sequence ID" value="KUJ16602.1"/>
    <property type="molecule type" value="Genomic_DNA"/>
</dbReference>
<dbReference type="KEGG" id="psco:LY89DRAFT_685523"/>
<gene>
    <name evidence="1" type="ORF">LY89DRAFT_685523</name>
</gene>
<organism evidence="1 2">
    <name type="scientific">Mollisia scopiformis</name>
    <name type="common">Conifer needle endophyte fungus</name>
    <name type="synonym">Phialocephala scopiformis</name>
    <dbReference type="NCBI Taxonomy" id="149040"/>
    <lineage>
        <taxon>Eukaryota</taxon>
        <taxon>Fungi</taxon>
        <taxon>Dikarya</taxon>
        <taxon>Ascomycota</taxon>
        <taxon>Pezizomycotina</taxon>
        <taxon>Leotiomycetes</taxon>
        <taxon>Helotiales</taxon>
        <taxon>Mollisiaceae</taxon>
        <taxon>Mollisia</taxon>
    </lineage>
</organism>
<name>A0A194XA05_MOLSC</name>
<accession>A0A194XA05</accession>
<dbReference type="Proteomes" id="UP000070700">
    <property type="component" value="Unassembled WGS sequence"/>
</dbReference>
<protein>
    <submittedName>
        <fullName evidence="1">Uncharacterized protein</fullName>
    </submittedName>
</protein>
<dbReference type="GeneID" id="28824830"/>
<sequence length="214" mass="25162">MSDWNMKVVWPKDGPMGRRKRGFFRGLNDIRKGKGPDMFVQQGRANTQPISPDRWTNWDSYHDVGSHFNEAQQHNGFRSTSRGLKRYDPVTRKYRTWEMPMDWFQVGVHGLGIGINGDGFPRFTESERININNRRNRGLPRVDPNHRNMGGDWDDFGPKRFRGEHDHFWENAHRIGEITRLAMGGPLPPLLQQILGRPMQMHQNYHYEPDLWAL</sequence>
<keyword evidence="2" id="KW-1185">Reference proteome</keyword>